<keyword evidence="3" id="KW-0472">Membrane</keyword>
<evidence type="ECO:0000313" key="6">
    <source>
        <dbReference type="Proteomes" id="UP001626550"/>
    </source>
</evidence>
<dbReference type="AlphaFoldDB" id="A0ABD2PR47"/>
<comment type="catalytic activity">
    <reaction evidence="3">
        <text>an alpha-D-Man-(1-&gt;3)-beta-D-Man-(1-&gt;4)-beta-D-GlcNAc-(1-&gt;4)-alpha-D-GlcNAc-diphospho-di-trans,poly-cis-dolichol + GDP-alpha-D-mannose = an alpha-D-Man-(1-&gt;3)-[alpha-D-Man-(1-&gt;6)]-beta-D-Man-(1-&gt;4)-beta-D-GlcNAc-(1-&gt;4)-alpha-D-GlcNAc-diphospho-di-trans,poly-cis-dolichol + GDP + H(+)</text>
        <dbReference type="Rhea" id="RHEA:29519"/>
        <dbReference type="Rhea" id="RHEA-COMP:19513"/>
        <dbReference type="Rhea" id="RHEA-COMP:19515"/>
        <dbReference type="ChEBI" id="CHEBI:15378"/>
        <dbReference type="ChEBI" id="CHEBI:57527"/>
        <dbReference type="ChEBI" id="CHEBI:58189"/>
        <dbReference type="ChEBI" id="CHEBI:132510"/>
        <dbReference type="ChEBI" id="CHEBI:132511"/>
        <dbReference type="EC" id="2.4.1.257"/>
    </reaction>
    <physiologicalReaction direction="left-to-right" evidence="3">
        <dbReference type="Rhea" id="RHEA:29520"/>
    </physiologicalReaction>
</comment>
<dbReference type="Proteomes" id="UP001626550">
    <property type="component" value="Unassembled WGS sequence"/>
</dbReference>
<dbReference type="GO" id="GO:0005789">
    <property type="term" value="C:endoplasmic reticulum membrane"/>
    <property type="evidence" value="ECO:0007669"/>
    <property type="project" value="UniProtKB-SubCell"/>
</dbReference>
<gene>
    <name evidence="5" type="primary">ALG2</name>
    <name evidence="5" type="ORF">Ciccas_011633</name>
</gene>
<keyword evidence="2 3" id="KW-0808">Transferase</keyword>
<keyword evidence="6" id="KW-1185">Reference proteome</keyword>
<comment type="catalytic activity">
    <reaction evidence="3">
        <text>a beta-D-Man-(1-&gt;4)-beta-D-GlcNAc-(1-&gt;4)-alpha-D-GlcNAc-diphospho-di-trans,poly-cis-dolichol + GDP-alpha-D-mannose = an alpha-D-Man-(1-&gt;3)-beta-D-Man-(1-&gt;4)-beta-D-GlcNAc-(1-&gt;4)-alpha-D-GlcNAc-diphospho-di-trans,poly-cis-dolichol + GDP + H(+)</text>
        <dbReference type="Rhea" id="RHEA:29515"/>
        <dbReference type="Rhea" id="RHEA-COMP:19511"/>
        <dbReference type="Rhea" id="RHEA-COMP:19513"/>
        <dbReference type="ChEBI" id="CHEBI:15378"/>
        <dbReference type="ChEBI" id="CHEBI:57527"/>
        <dbReference type="ChEBI" id="CHEBI:58189"/>
        <dbReference type="ChEBI" id="CHEBI:58472"/>
        <dbReference type="ChEBI" id="CHEBI:132510"/>
        <dbReference type="EC" id="2.4.1.132"/>
    </reaction>
    <physiologicalReaction direction="left-to-right" evidence="3">
        <dbReference type="Rhea" id="RHEA:29516"/>
    </physiologicalReaction>
</comment>
<evidence type="ECO:0000259" key="4">
    <source>
        <dbReference type="Pfam" id="PF00534"/>
    </source>
</evidence>
<dbReference type="GO" id="GO:0004378">
    <property type="term" value="F:GDP-Man:Man(1)GlcNAc(2)-PP-Dol alpha-1,3-mannosyltransferase activity"/>
    <property type="evidence" value="ECO:0007669"/>
    <property type="project" value="UniProtKB-UniRule"/>
</dbReference>
<name>A0ABD2PR47_9PLAT</name>
<evidence type="ECO:0000313" key="5">
    <source>
        <dbReference type="EMBL" id="KAL3309814.1"/>
    </source>
</evidence>
<comment type="subcellular location">
    <subcellularLocation>
        <location evidence="3">Endoplasmic reticulum membrane</location>
        <topology evidence="3">Single-pass membrane protein</topology>
    </subcellularLocation>
</comment>
<comment type="caution">
    <text evidence="5">The sequence shown here is derived from an EMBL/GenBank/DDBJ whole genome shotgun (WGS) entry which is preliminary data.</text>
</comment>
<keyword evidence="3" id="KW-0812">Transmembrane</keyword>
<sequence>MTKKRVLFLHPDLGIGGAERAIVDAAIGLKLDVSISANWLPRIIFGRFIAFCAYLRFLIATASVLLKREPFDLCIVDQISLPVPLLKLFNKKVLFYCHFPDKLLTTRESFLKSIYRSLIDYLEEFSLRFADSILVNSKFTSNVFKLAFPSLSNKSTPVLYPVPNVENLRIPGHELGTKPSKEKTKSMLKSRGIDLEGVRYFLSINRYERKKNINLALRAYRDLALSIPAEDSANLKLVHIGGHDTRVVENVEHYKELELLAKELKINDSTILLKNCSSEEKSLLIAAAEAVIYTPEGEHFGIVPVESMFLSCPVIALRSGGPMETVVSGKTGFLVDVHPRDELPQRVADVMFKLVFNGISLIVLCRLLNNPEDSALMAKNALNRATETFSFQAMTRQLVNHVEALLTCDKKNG</sequence>
<evidence type="ECO:0000256" key="3">
    <source>
        <dbReference type="RuleBase" id="RU367136"/>
    </source>
</evidence>
<evidence type="ECO:0000256" key="2">
    <source>
        <dbReference type="ARBA" id="ARBA00022679"/>
    </source>
</evidence>
<comment type="function">
    <text evidence="3">Mannosylates Man(2)GlcNAc(2)-dolichol diphosphate and Man(1)GlcNAc(2)-dolichol diphosphate to form Man(3)GlcNAc(2)-dolichol diphosphate.</text>
</comment>
<comment type="similarity">
    <text evidence="3">Belongs to the glycosyltransferase group 1 family.</text>
</comment>
<accession>A0ABD2PR47</accession>
<dbReference type="Gene3D" id="3.40.50.2000">
    <property type="entry name" value="Glycogen Phosphorylase B"/>
    <property type="match status" value="1"/>
</dbReference>
<feature type="transmembrane region" description="Helical" evidence="3">
    <location>
        <begin position="44"/>
        <end position="66"/>
    </location>
</feature>
<protein>
    <recommendedName>
        <fullName evidence="3">Alpha-1,3/1,6-mannosyltransferase ALG2</fullName>
        <ecNumber evidence="3">2.4.1.132</ecNumber>
        <ecNumber evidence="3">2.4.1.257</ecNumber>
    </recommendedName>
    <alternativeName>
        <fullName evidence="3">GDP-Man:Man(1)GlcNAc(2)-PP-Dol alpha-1,3-mannosyltransferase</fullName>
    </alternativeName>
</protein>
<dbReference type="PANTHER" id="PTHR45918">
    <property type="entry name" value="ALPHA-1,3/1,6-MANNOSYLTRANSFERASE ALG2"/>
    <property type="match status" value="1"/>
</dbReference>
<dbReference type="EMBL" id="JBJKFK010003520">
    <property type="protein sequence ID" value="KAL3309814.1"/>
    <property type="molecule type" value="Genomic_DNA"/>
</dbReference>
<dbReference type="PANTHER" id="PTHR45918:SF1">
    <property type="entry name" value="ALPHA-1,3_1,6-MANNOSYLTRANSFERASE ALG2"/>
    <property type="match status" value="1"/>
</dbReference>
<evidence type="ECO:0000256" key="1">
    <source>
        <dbReference type="ARBA" id="ARBA00022676"/>
    </source>
</evidence>
<proteinExistence type="inferred from homology"/>
<dbReference type="EC" id="2.4.1.257" evidence="3"/>
<dbReference type="SUPFAM" id="SSF53756">
    <property type="entry name" value="UDP-Glycosyltransferase/glycogen phosphorylase"/>
    <property type="match status" value="1"/>
</dbReference>
<dbReference type="EC" id="2.4.1.132" evidence="3"/>
<dbReference type="InterPro" id="IPR001296">
    <property type="entry name" value="Glyco_trans_1"/>
</dbReference>
<feature type="domain" description="Glycosyl transferase family 1" evidence="4">
    <location>
        <begin position="197"/>
        <end position="350"/>
    </location>
</feature>
<dbReference type="Pfam" id="PF00534">
    <property type="entry name" value="Glycos_transf_1"/>
    <property type="match status" value="1"/>
</dbReference>
<keyword evidence="1 3" id="KW-0328">Glycosyltransferase</keyword>
<comment type="pathway">
    <text evidence="3">Protein modification; protein glycosylation.</text>
</comment>
<reference evidence="5 6" key="1">
    <citation type="submission" date="2024-11" db="EMBL/GenBank/DDBJ databases">
        <title>Adaptive evolution of stress response genes in parasites aligns with host niche diversity.</title>
        <authorList>
            <person name="Hahn C."/>
            <person name="Resl P."/>
        </authorList>
    </citation>
    <scope>NUCLEOTIDE SEQUENCE [LARGE SCALE GENOMIC DNA]</scope>
    <source>
        <strain evidence="5">EGGRZ-B1_66</strain>
        <tissue evidence="5">Body</tissue>
    </source>
</reference>
<dbReference type="GO" id="GO:0102704">
    <property type="term" value="F:GDP-Man:Man(2)GlcNAc(2)-PP-Dol alpha-1,6-mannosyltransferase activity"/>
    <property type="evidence" value="ECO:0007669"/>
    <property type="project" value="UniProtKB-UniRule"/>
</dbReference>
<keyword evidence="3" id="KW-1133">Transmembrane helix</keyword>
<organism evidence="5 6">
    <name type="scientific">Cichlidogyrus casuarinus</name>
    <dbReference type="NCBI Taxonomy" id="1844966"/>
    <lineage>
        <taxon>Eukaryota</taxon>
        <taxon>Metazoa</taxon>
        <taxon>Spiralia</taxon>
        <taxon>Lophotrochozoa</taxon>
        <taxon>Platyhelminthes</taxon>
        <taxon>Monogenea</taxon>
        <taxon>Monopisthocotylea</taxon>
        <taxon>Dactylogyridea</taxon>
        <taxon>Ancyrocephalidae</taxon>
        <taxon>Cichlidogyrus</taxon>
    </lineage>
</organism>
<dbReference type="InterPro" id="IPR027054">
    <property type="entry name" value="ALG2"/>
</dbReference>